<name>A0A931GSN5_9CORY</name>
<keyword evidence="6 10" id="KW-0460">Magnesium</keyword>
<dbReference type="EC" id="3.6.1.66" evidence="10"/>
<evidence type="ECO:0000256" key="2">
    <source>
        <dbReference type="ARBA" id="ARBA00011738"/>
    </source>
</evidence>
<dbReference type="GO" id="GO:0046872">
    <property type="term" value="F:metal ion binding"/>
    <property type="evidence" value="ECO:0007669"/>
    <property type="project" value="UniProtKB-KW"/>
</dbReference>
<feature type="binding site" evidence="10">
    <location>
        <position position="75"/>
    </location>
    <ligand>
        <name>substrate</name>
    </ligand>
</feature>
<comment type="catalytic activity">
    <reaction evidence="9 10">
        <text>XTP + H2O = XMP + diphosphate + H(+)</text>
        <dbReference type="Rhea" id="RHEA:28610"/>
        <dbReference type="ChEBI" id="CHEBI:15377"/>
        <dbReference type="ChEBI" id="CHEBI:15378"/>
        <dbReference type="ChEBI" id="CHEBI:33019"/>
        <dbReference type="ChEBI" id="CHEBI:57464"/>
        <dbReference type="ChEBI" id="CHEBI:61314"/>
        <dbReference type="EC" id="3.6.1.66"/>
    </reaction>
</comment>
<keyword evidence="3 10" id="KW-0479">Metal-binding</keyword>
<accession>A0A931GSN5</accession>
<dbReference type="RefSeq" id="WP_196824660.1">
    <property type="nucleotide sequence ID" value="NZ_CP046980.1"/>
</dbReference>
<feature type="binding site" evidence="10">
    <location>
        <position position="74"/>
    </location>
    <ligand>
        <name>Mg(2+)</name>
        <dbReference type="ChEBI" id="CHEBI:18420"/>
    </ligand>
</feature>
<comment type="cofactor">
    <cofactor evidence="10">
        <name>Mg(2+)</name>
        <dbReference type="ChEBI" id="CHEBI:18420"/>
    </cofactor>
    <text evidence="10">Binds 1 Mg(2+) ion per subunit.</text>
</comment>
<dbReference type="GO" id="GO:0036220">
    <property type="term" value="F:ITP diphosphatase activity"/>
    <property type="evidence" value="ECO:0007669"/>
    <property type="project" value="UniProtKB-UniRule"/>
</dbReference>
<feature type="binding site" evidence="10">
    <location>
        <position position="183"/>
    </location>
    <ligand>
        <name>substrate</name>
    </ligand>
</feature>
<dbReference type="EMBL" id="JADOUE010000001">
    <property type="protein sequence ID" value="MBG6122232.1"/>
    <property type="molecule type" value="Genomic_DNA"/>
</dbReference>
<gene>
    <name evidence="11" type="ORF">IW254_001201</name>
</gene>
<evidence type="ECO:0000256" key="7">
    <source>
        <dbReference type="ARBA" id="ARBA00023080"/>
    </source>
</evidence>
<comment type="catalytic activity">
    <reaction evidence="8 10">
        <text>dITP + H2O = dIMP + diphosphate + H(+)</text>
        <dbReference type="Rhea" id="RHEA:28342"/>
        <dbReference type="ChEBI" id="CHEBI:15377"/>
        <dbReference type="ChEBI" id="CHEBI:15378"/>
        <dbReference type="ChEBI" id="CHEBI:33019"/>
        <dbReference type="ChEBI" id="CHEBI:61194"/>
        <dbReference type="ChEBI" id="CHEBI:61382"/>
        <dbReference type="EC" id="3.6.1.66"/>
    </reaction>
</comment>
<dbReference type="GO" id="GO:0035870">
    <property type="term" value="F:dITP diphosphatase activity"/>
    <property type="evidence" value="ECO:0007669"/>
    <property type="project" value="UniProtKB-UniRule"/>
</dbReference>
<feature type="binding site" evidence="10">
    <location>
        <begin position="9"/>
        <end position="14"/>
    </location>
    <ligand>
        <name>substrate</name>
    </ligand>
</feature>
<dbReference type="GO" id="GO:0009146">
    <property type="term" value="P:purine nucleoside triphosphate catabolic process"/>
    <property type="evidence" value="ECO:0007669"/>
    <property type="project" value="UniProtKB-UniRule"/>
</dbReference>
<feature type="binding site" evidence="10">
    <location>
        <begin position="157"/>
        <end position="160"/>
    </location>
    <ligand>
        <name>substrate</name>
    </ligand>
</feature>
<evidence type="ECO:0000256" key="9">
    <source>
        <dbReference type="ARBA" id="ARBA00052017"/>
    </source>
</evidence>
<comment type="catalytic activity">
    <reaction evidence="10">
        <text>ITP + H2O = IMP + diphosphate + H(+)</text>
        <dbReference type="Rhea" id="RHEA:29399"/>
        <dbReference type="ChEBI" id="CHEBI:15377"/>
        <dbReference type="ChEBI" id="CHEBI:15378"/>
        <dbReference type="ChEBI" id="CHEBI:33019"/>
        <dbReference type="ChEBI" id="CHEBI:58053"/>
        <dbReference type="ChEBI" id="CHEBI:61402"/>
        <dbReference type="EC" id="3.6.1.66"/>
    </reaction>
</comment>
<comment type="subunit">
    <text evidence="2 10">Homodimer.</text>
</comment>
<dbReference type="Proteomes" id="UP000658613">
    <property type="component" value="Unassembled WGS sequence"/>
</dbReference>
<dbReference type="PANTHER" id="PTHR11067">
    <property type="entry name" value="INOSINE TRIPHOSPHATE PYROPHOSPHATASE/HAM1 PROTEIN"/>
    <property type="match status" value="1"/>
</dbReference>
<sequence length="205" mass="21194">MGVPLLVASGNPKKLKELEQVLHAAGVDGIDLVSMRDVDAYDEPVEDGLTFADNALIKARAGVAATGYACVADDSGLCVDVLGGMPGIFSARWSGNHGDDAANNALLLAQLKDIDDPHRTCAFTSCCALVTPSGLEYTSTGRWEGTLLREPVGDNGFGYDPIFAPAGATDPIISAAHLSPEEKNAASHRGKALTGLVPHIAALVA</sequence>
<dbReference type="GO" id="GO:0005829">
    <property type="term" value="C:cytosol"/>
    <property type="evidence" value="ECO:0007669"/>
    <property type="project" value="TreeGrafter"/>
</dbReference>
<evidence type="ECO:0000256" key="6">
    <source>
        <dbReference type="ARBA" id="ARBA00022842"/>
    </source>
</evidence>
<dbReference type="PANTHER" id="PTHR11067:SF9">
    <property type="entry name" value="INOSINE TRIPHOSPHATE PYROPHOSPHATASE"/>
    <property type="match status" value="1"/>
</dbReference>
<evidence type="ECO:0000256" key="4">
    <source>
        <dbReference type="ARBA" id="ARBA00022741"/>
    </source>
</evidence>
<dbReference type="HAMAP" id="MF_01405">
    <property type="entry name" value="Non_canon_purine_NTPase"/>
    <property type="match status" value="1"/>
</dbReference>
<keyword evidence="4 10" id="KW-0547">Nucleotide-binding</keyword>
<reference evidence="11" key="1">
    <citation type="submission" date="2020-11" db="EMBL/GenBank/DDBJ databases">
        <title>Sequencing the genomes of 1000 actinobacteria strains.</title>
        <authorList>
            <person name="Klenk H.-P."/>
        </authorList>
    </citation>
    <scope>NUCLEOTIDE SEQUENCE</scope>
    <source>
        <strain evidence="11">DSM 45632</strain>
    </source>
</reference>
<evidence type="ECO:0000313" key="12">
    <source>
        <dbReference type="Proteomes" id="UP000658613"/>
    </source>
</evidence>
<dbReference type="Gene3D" id="3.90.950.10">
    <property type="match status" value="1"/>
</dbReference>
<keyword evidence="5 10" id="KW-0378">Hydrolase</keyword>
<dbReference type="GO" id="GO:0017111">
    <property type="term" value="F:ribonucleoside triphosphate phosphatase activity"/>
    <property type="evidence" value="ECO:0007669"/>
    <property type="project" value="InterPro"/>
</dbReference>
<organism evidence="11 12">
    <name type="scientific">Corynebacterium aquatimens</name>
    <dbReference type="NCBI Taxonomy" id="1190508"/>
    <lineage>
        <taxon>Bacteria</taxon>
        <taxon>Bacillati</taxon>
        <taxon>Actinomycetota</taxon>
        <taxon>Actinomycetes</taxon>
        <taxon>Mycobacteriales</taxon>
        <taxon>Corynebacteriaceae</taxon>
        <taxon>Corynebacterium</taxon>
    </lineage>
</organism>
<evidence type="ECO:0000256" key="8">
    <source>
        <dbReference type="ARBA" id="ARBA00051875"/>
    </source>
</evidence>
<dbReference type="GO" id="GO:0009117">
    <property type="term" value="P:nucleotide metabolic process"/>
    <property type="evidence" value="ECO:0007669"/>
    <property type="project" value="UniProtKB-KW"/>
</dbReference>
<evidence type="ECO:0000256" key="3">
    <source>
        <dbReference type="ARBA" id="ARBA00022723"/>
    </source>
</evidence>
<evidence type="ECO:0000256" key="10">
    <source>
        <dbReference type="HAMAP-Rule" id="MF_01405"/>
    </source>
</evidence>
<dbReference type="Pfam" id="PF01725">
    <property type="entry name" value="Ham1p_like"/>
    <property type="match status" value="1"/>
</dbReference>
<protein>
    <recommendedName>
        <fullName evidence="10">dITP/XTP pyrophosphatase</fullName>
        <ecNumber evidence="10">3.6.1.66</ecNumber>
    </recommendedName>
    <alternativeName>
        <fullName evidence="10">Non-canonical purine NTP pyrophosphatase</fullName>
    </alternativeName>
    <alternativeName>
        <fullName evidence="10">Non-standard purine NTP pyrophosphatase</fullName>
    </alternativeName>
    <alternativeName>
        <fullName evidence="10">Nucleoside-triphosphate diphosphatase</fullName>
    </alternativeName>
    <alternativeName>
        <fullName evidence="10">Nucleoside-triphosphate pyrophosphatase</fullName>
        <shortName evidence="10">NTPase</shortName>
    </alternativeName>
</protein>
<dbReference type="FunFam" id="3.90.950.10:FF:000001">
    <property type="entry name" value="dITP/XTP pyrophosphatase"/>
    <property type="match status" value="1"/>
</dbReference>
<evidence type="ECO:0000256" key="1">
    <source>
        <dbReference type="ARBA" id="ARBA00008023"/>
    </source>
</evidence>
<evidence type="ECO:0000256" key="5">
    <source>
        <dbReference type="ARBA" id="ARBA00022801"/>
    </source>
</evidence>
<dbReference type="GO" id="GO:0000166">
    <property type="term" value="F:nucleotide binding"/>
    <property type="evidence" value="ECO:0007669"/>
    <property type="project" value="UniProtKB-KW"/>
</dbReference>
<dbReference type="InterPro" id="IPR020922">
    <property type="entry name" value="dITP/XTP_pyrophosphatase"/>
</dbReference>
<dbReference type="InterPro" id="IPR029001">
    <property type="entry name" value="ITPase-like_fam"/>
</dbReference>
<keyword evidence="12" id="KW-1185">Reference proteome</keyword>
<dbReference type="CDD" id="cd00515">
    <property type="entry name" value="HAM1"/>
    <property type="match status" value="1"/>
</dbReference>
<dbReference type="InterPro" id="IPR002637">
    <property type="entry name" value="RdgB/HAM1"/>
</dbReference>
<comment type="caution">
    <text evidence="10">Lacks conserved residue(s) required for the propagation of feature annotation.</text>
</comment>
<proteinExistence type="inferred from homology"/>
<evidence type="ECO:0000313" key="11">
    <source>
        <dbReference type="EMBL" id="MBG6122232.1"/>
    </source>
</evidence>
<dbReference type="GO" id="GO:0036222">
    <property type="term" value="F:XTP diphosphatase activity"/>
    <property type="evidence" value="ECO:0007669"/>
    <property type="project" value="UniProtKB-UniRule"/>
</dbReference>
<feature type="active site" description="Proton acceptor" evidence="10">
    <location>
        <position position="74"/>
    </location>
</feature>
<keyword evidence="7 10" id="KW-0546">Nucleotide metabolism</keyword>
<dbReference type="AlphaFoldDB" id="A0A931GSN5"/>
<comment type="caution">
    <text evidence="11">The sequence shown here is derived from an EMBL/GenBank/DDBJ whole genome shotgun (WGS) entry which is preliminary data.</text>
</comment>
<comment type="function">
    <text evidence="10">Pyrophosphatase that catalyzes the hydrolysis of nucleoside triphosphates to their monophosphate derivatives, with a high preference for the non-canonical purine nucleotides XTP (xanthosine triphosphate), dITP (deoxyinosine triphosphate) and ITP. Seems to function as a house-cleaning enzyme that removes non-canonical purine nucleotides from the nucleotide pool, thus preventing their incorporation into DNA/RNA and avoiding chromosomal lesions.</text>
</comment>
<dbReference type="SUPFAM" id="SSF52972">
    <property type="entry name" value="ITPase-like"/>
    <property type="match status" value="1"/>
</dbReference>
<feature type="binding site" evidence="10">
    <location>
        <begin position="188"/>
        <end position="189"/>
    </location>
    <ligand>
        <name>substrate</name>
    </ligand>
</feature>
<comment type="similarity">
    <text evidence="1 10">Belongs to the HAM1 NTPase family.</text>
</comment>